<dbReference type="InterPro" id="IPR033121">
    <property type="entry name" value="PEPTIDASE_A1"/>
</dbReference>
<comment type="similarity">
    <text evidence="1">Belongs to the peptidase A1 family.</text>
</comment>
<dbReference type="OrthoDB" id="4074350at2759"/>
<dbReference type="InterPro" id="IPR001461">
    <property type="entry name" value="Aspartic_peptidase_A1"/>
</dbReference>
<evidence type="ECO:0000256" key="1">
    <source>
        <dbReference type="ARBA" id="ARBA00007447"/>
    </source>
</evidence>
<evidence type="ECO:0000259" key="4">
    <source>
        <dbReference type="PROSITE" id="PS51767"/>
    </source>
</evidence>
<dbReference type="PANTHER" id="PTHR47965:SF101">
    <property type="entry name" value="HYPOTHETICAL ASPARTYL PROTEASE (EUROFUNG)-RELATED"/>
    <property type="match status" value="1"/>
</dbReference>
<keyword evidence="3" id="KW-0472">Membrane</keyword>
<evidence type="ECO:0000313" key="5">
    <source>
        <dbReference type="EMBL" id="KAF2705999.1"/>
    </source>
</evidence>
<dbReference type="SUPFAM" id="SSF50630">
    <property type="entry name" value="Acid proteases"/>
    <property type="match status" value="1"/>
</dbReference>
<sequence>MMLKDRAENTVTTIPLAQVVKPSGAWDGNDGKWSSFTINVGDDGEKGEGQNFRVLISTSLPLIVLPQASSTCNAECAQARGVEPFDSKQSQGFQSNSSLGWNELGGFSIPVDKKWWPTNNTAGIYGTDNVGLGTSVKNAVVFAEQSVVEYQKMDFYMGTFGLAAGPIDGGGGPIAPFLTNFKRTNSTSTVAYGYTAGAYYRNDSKGYLGNLILGGYDETRLTRQNGKSITMPSQSNPDLIVGVQSIIYHGQDGSFQSFTADESGFSAIIDSTLPYIMLPEKICDQFASAFDLDFDNKTSLYTVSTTARAKNLKAKPYVTIKVGSGVTLETDAVTITLPYDAFDLQIGSPFYSTSTNYFPIKKAPAGVFVLGRTFLQEAYIIVDYERANFTVAQAAFPTPSAASIVTIFPEDYVAPNLPLSSTAPSSGKKDGVAPGAVAGIVVGIVVVFLLLGLGAFFFWKRRRNAKKLEDKQGEVVEIDSGTYAATETKDRRISELDTETGKPMNGYYTGHDDDNKITMPFPPISEMESPPAELYSPPPESVCLSTVAPASNNNNNTTTTTTGDYFTKPRRRGATRESSASNTPGTPGGPGPIHELPGDDGQFQVGGLHFDRVESPTPGSPRQHSRSPSNTSLATNIDEVMAGQRSGATRDAPERRPSHARGASDTTVNSDTTAVSQPSPEELESWAMGGTEPRRPLSE</sequence>
<dbReference type="GO" id="GO:0031505">
    <property type="term" value="P:fungal-type cell wall organization"/>
    <property type="evidence" value="ECO:0007669"/>
    <property type="project" value="TreeGrafter"/>
</dbReference>
<feature type="region of interest" description="Disordered" evidence="2">
    <location>
        <begin position="489"/>
        <end position="699"/>
    </location>
</feature>
<dbReference type="PANTHER" id="PTHR47965">
    <property type="entry name" value="ASPARTYL PROTEASE-RELATED"/>
    <property type="match status" value="1"/>
</dbReference>
<dbReference type="PROSITE" id="PS51767">
    <property type="entry name" value="PEPTIDASE_A1"/>
    <property type="match status" value="1"/>
</dbReference>
<feature type="transmembrane region" description="Helical" evidence="3">
    <location>
        <begin position="436"/>
        <end position="459"/>
    </location>
</feature>
<evidence type="ECO:0000256" key="3">
    <source>
        <dbReference type="SAM" id="Phobius"/>
    </source>
</evidence>
<keyword evidence="3" id="KW-0812">Transmembrane</keyword>
<evidence type="ECO:0000256" key="2">
    <source>
        <dbReference type="SAM" id="MobiDB-lite"/>
    </source>
</evidence>
<dbReference type="GO" id="GO:0004190">
    <property type="term" value="F:aspartic-type endopeptidase activity"/>
    <property type="evidence" value="ECO:0007669"/>
    <property type="project" value="InterPro"/>
</dbReference>
<keyword evidence="5" id="KW-0645">Protease</keyword>
<feature type="domain" description="Peptidase A1" evidence="4">
    <location>
        <begin position="34"/>
        <end position="392"/>
    </location>
</feature>
<dbReference type="Proteomes" id="UP000799428">
    <property type="component" value="Unassembled WGS sequence"/>
</dbReference>
<dbReference type="AlphaFoldDB" id="A0A6G1JZG1"/>
<protein>
    <submittedName>
        <fullName evidence="5">Acid protease</fullName>
    </submittedName>
</protein>
<evidence type="ECO:0000313" key="6">
    <source>
        <dbReference type="Proteomes" id="UP000799428"/>
    </source>
</evidence>
<organism evidence="5 6">
    <name type="scientific">Pleomassaria siparia CBS 279.74</name>
    <dbReference type="NCBI Taxonomy" id="1314801"/>
    <lineage>
        <taxon>Eukaryota</taxon>
        <taxon>Fungi</taxon>
        <taxon>Dikarya</taxon>
        <taxon>Ascomycota</taxon>
        <taxon>Pezizomycotina</taxon>
        <taxon>Dothideomycetes</taxon>
        <taxon>Pleosporomycetidae</taxon>
        <taxon>Pleosporales</taxon>
        <taxon>Pleomassariaceae</taxon>
        <taxon>Pleomassaria</taxon>
    </lineage>
</organism>
<dbReference type="InterPro" id="IPR034164">
    <property type="entry name" value="Pepsin-like_dom"/>
</dbReference>
<name>A0A6G1JZG1_9PLEO</name>
<dbReference type="GO" id="GO:0005576">
    <property type="term" value="C:extracellular region"/>
    <property type="evidence" value="ECO:0007669"/>
    <property type="project" value="TreeGrafter"/>
</dbReference>
<gene>
    <name evidence="5" type="ORF">K504DRAFT_88574</name>
</gene>
<dbReference type="CDD" id="cd05471">
    <property type="entry name" value="pepsin_like"/>
    <property type="match status" value="1"/>
</dbReference>
<accession>A0A6G1JZG1</accession>
<keyword evidence="6" id="KW-1185">Reference proteome</keyword>
<dbReference type="InterPro" id="IPR021109">
    <property type="entry name" value="Peptidase_aspartic_dom_sf"/>
</dbReference>
<keyword evidence="3" id="KW-1133">Transmembrane helix</keyword>
<dbReference type="GO" id="GO:0006508">
    <property type="term" value="P:proteolysis"/>
    <property type="evidence" value="ECO:0007669"/>
    <property type="project" value="UniProtKB-KW"/>
</dbReference>
<dbReference type="EMBL" id="MU005777">
    <property type="protein sequence ID" value="KAF2705999.1"/>
    <property type="molecule type" value="Genomic_DNA"/>
</dbReference>
<feature type="compositionally biased region" description="Low complexity" evidence="2">
    <location>
        <begin position="552"/>
        <end position="562"/>
    </location>
</feature>
<feature type="compositionally biased region" description="Polar residues" evidence="2">
    <location>
        <begin position="620"/>
        <end position="635"/>
    </location>
</feature>
<dbReference type="Pfam" id="PF00026">
    <property type="entry name" value="Asp"/>
    <property type="match status" value="1"/>
</dbReference>
<keyword evidence="5" id="KW-0378">Hydrolase</keyword>
<dbReference type="Gene3D" id="2.40.70.10">
    <property type="entry name" value="Acid Proteases"/>
    <property type="match status" value="2"/>
</dbReference>
<dbReference type="GO" id="GO:0009277">
    <property type="term" value="C:fungal-type cell wall"/>
    <property type="evidence" value="ECO:0007669"/>
    <property type="project" value="TreeGrafter"/>
</dbReference>
<proteinExistence type="inferred from homology"/>
<feature type="compositionally biased region" description="Polar residues" evidence="2">
    <location>
        <begin position="664"/>
        <end position="679"/>
    </location>
</feature>
<reference evidence="5" key="1">
    <citation type="journal article" date="2020" name="Stud. Mycol.">
        <title>101 Dothideomycetes genomes: a test case for predicting lifestyles and emergence of pathogens.</title>
        <authorList>
            <person name="Haridas S."/>
            <person name="Albert R."/>
            <person name="Binder M."/>
            <person name="Bloem J."/>
            <person name="Labutti K."/>
            <person name="Salamov A."/>
            <person name="Andreopoulos B."/>
            <person name="Baker S."/>
            <person name="Barry K."/>
            <person name="Bills G."/>
            <person name="Bluhm B."/>
            <person name="Cannon C."/>
            <person name="Castanera R."/>
            <person name="Culley D."/>
            <person name="Daum C."/>
            <person name="Ezra D."/>
            <person name="Gonzalez J."/>
            <person name="Henrissat B."/>
            <person name="Kuo A."/>
            <person name="Liang C."/>
            <person name="Lipzen A."/>
            <person name="Lutzoni F."/>
            <person name="Magnuson J."/>
            <person name="Mondo S."/>
            <person name="Nolan M."/>
            <person name="Ohm R."/>
            <person name="Pangilinan J."/>
            <person name="Park H.-J."/>
            <person name="Ramirez L."/>
            <person name="Alfaro M."/>
            <person name="Sun H."/>
            <person name="Tritt A."/>
            <person name="Yoshinaga Y."/>
            <person name="Zwiers L.-H."/>
            <person name="Turgeon B."/>
            <person name="Goodwin S."/>
            <person name="Spatafora J."/>
            <person name="Crous P."/>
            <person name="Grigoriev I."/>
        </authorList>
    </citation>
    <scope>NUCLEOTIDE SEQUENCE</scope>
    <source>
        <strain evidence="5">CBS 279.74</strain>
    </source>
</reference>